<dbReference type="Gene3D" id="3.50.50.60">
    <property type="entry name" value="FAD/NAD(P)-binding domain"/>
    <property type="match status" value="1"/>
</dbReference>
<dbReference type="InterPro" id="IPR002938">
    <property type="entry name" value="FAD-bd"/>
</dbReference>
<feature type="region of interest" description="Disordered" evidence="6">
    <location>
        <begin position="423"/>
        <end position="443"/>
    </location>
</feature>
<dbReference type="OrthoDB" id="16820at2759"/>
<dbReference type="KEGG" id="sapo:SAPIO_CDS6867"/>
<protein>
    <recommendedName>
        <fullName evidence="7">FAD-binding domain-containing protein</fullName>
    </recommendedName>
</protein>
<keyword evidence="9" id="KW-1185">Reference proteome</keyword>
<dbReference type="SUPFAM" id="SSF51905">
    <property type="entry name" value="FAD/NAD(P)-binding domain"/>
    <property type="match status" value="1"/>
</dbReference>
<dbReference type="GeneID" id="27725939"/>
<dbReference type="Proteomes" id="UP000028545">
    <property type="component" value="Unassembled WGS sequence"/>
</dbReference>
<gene>
    <name evidence="8" type="ORF">SAPIO_CDS6867</name>
</gene>
<sequence>MFPTVIVVGAGLGGLAAAVAIQLTGRYSVRVLESAPELKEIGAGIQISPNASRLLVRWGVSPHLGDTPVAPHGAQIHRWKDGTILSRSPMNPLFEKKFGAPHWHLHRADLHKALLERATELEVKITLGAEVVAVEVGSELVKPRAILASGETIECDFIVSADGIRSKVRENVLPRSPQPRPTGDCAYRFTLSTAAMARDPVLADLARVPLARSWWGPNKHVVGYQLRGGELYNVVVVVPDDMVDHRAEGDARLMKSAFHDWCPELLDQGQPGSLTQWKLMDVEPLVAWGKDCVVLLGDACHPMLPYLAQGSAQAMEDAAVLAICLQNLPHDLPKATRLYTKIRFERATQVQQFARAQRLKNHMPDGPAQVERDAAMEEATGLHRAAHRWTWAASEGRPAMEWTQGLYGYDAEEDAKTFLSREIASSGTGESEPGTLVSGTSNL</sequence>
<evidence type="ECO:0000256" key="6">
    <source>
        <dbReference type="SAM" id="MobiDB-lite"/>
    </source>
</evidence>
<evidence type="ECO:0000256" key="1">
    <source>
        <dbReference type="ARBA" id="ARBA00007992"/>
    </source>
</evidence>
<accession>A0A084G2Y3</accession>
<keyword evidence="3" id="KW-0274">FAD</keyword>
<evidence type="ECO:0000256" key="4">
    <source>
        <dbReference type="ARBA" id="ARBA00023002"/>
    </source>
</evidence>
<dbReference type="OMA" id="PLERWIH"/>
<evidence type="ECO:0000259" key="7">
    <source>
        <dbReference type="Pfam" id="PF01494"/>
    </source>
</evidence>
<name>A0A084G2Y3_PSEDA</name>
<evidence type="ECO:0000256" key="5">
    <source>
        <dbReference type="ARBA" id="ARBA00023033"/>
    </source>
</evidence>
<comment type="caution">
    <text evidence="8">The sequence shown here is derived from an EMBL/GenBank/DDBJ whole genome shotgun (WGS) entry which is preliminary data.</text>
</comment>
<dbReference type="InterPro" id="IPR036188">
    <property type="entry name" value="FAD/NAD-bd_sf"/>
</dbReference>
<dbReference type="Pfam" id="PF01494">
    <property type="entry name" value="FAD_binding_3"/>
    <property type="match status" value="1"/>
</dbReference>
<reference evidence="8 9" key="1">
    <citation type="journal article" date="2014" name="Genome Announc.">
        <title>Draft genome sequence of the pathogenic fungus Scedosporium apiospermum.</title>
        <authorList>
            <person name="Vandeputte P."/>
            <person name="Ghamrawi S."/>
            <person name="Rechenmann M."/>
            <person name="Iltis A."/>
            <person name="Giraud S."/>
            <person name="Fleury M."/>
            <person name="Thornton C."/>
            <person name="Delhaes L."/>
            <person name="Meyer W."/>
            <person name="Papon N."/>
            <person name="Bouchara J.P."/>
        </authorList>
    </citation>
    <scope>NUCLEOTIDE SEQUENCE [LARGE SCALE GENOMIC DNA]</scope>
    <source>
        <strain evidence="8 9">IHEM 14462</strain>
    </source>
</reference>
<dbReference type="PANTHER" id="PTHR13789">
    <property type="entry name" value="MONOOXYGENASE"/>
    <property type="match status" value="1"/>
</dbReference>
<comment type="similarity">
    <text evidence="1">Belongs to the paxM FAD-dependent monooxygenase family.</text>
</comment>
<evidence type="ECO:0000313" key="8">
    <source>
        <dbReference type="EMBL" id="KEZ41695.1"/>
    </source>
</evidence>
<evidence type="ECO:0000256" key="2">
    <source>
        <dbReference type="ARBA" id="ARBA00022630"/>
    </source>
</evidence>
<dbReference type="GO" id="GO:0004497">
    <property type="term" value="F:monooxygenase activity"/>
    <property type="evidence" value="ECO:0007669"/>
    <property type="project" value="UniProtKB-KW"/>
</dbReference>
<dbReference type="SUPFAM" id="SSF54373">
    <property type="entry name" value="FAD-linked reductases, C-terminal domain"/>
    <property type="match status" value="1"/>
</dbReference>
<dbReference type="PRINTS" id="PR00420">
    <property type="entry name" value="RNGMNOXGNASE"/>
</dbReference>
<dbReference type="HOGENOM" id="CLU_009665_19_3_1"/>
<keyword evidence="2" id="KW-0285">Flavoprotein</keyword>
<dbReference type="GO" id="GO:0071949">
    <property type="term" value="F:FAD binding"/>
    <property type="evidence" value="ECO:0007669"/>
    <property type="project" value="InterPro"/>
</dbReference>
<evidence type="ECO:0000313" key="9">
    <source>
        <dbReference type="Proteomes" id="UP000028545"/>
    </source>
</evidence>
<keyword evidence="5" id="KW-0503">Monooxygenase</keyword>
<evidence type="ECO:0000256" key="3">
    <source>
        <dbReference type="ARBA" id="ARBA00022827"/>
    </source>
</evidence>
<proteinExistence type="inferred from homology"/>
<dbReference type="EMBL" id="JOWA01000108">
    <property type="protein sequence ID" value="KEZ41695.1"/>
    <property type="molecule type" value="Genomic_DNA"/>
</dbReference>
<dbReference type="RefSeq" id="XP_016641494.1">
    <property type="nucleotide sequence ID" value="XM_016788857.1"/>
</dbReference>
<dbReference type="InterPro" id="IPR050493">
    <property type="entry name" value="FAD-dep_Monooxygenase_BioMet"/>
</dbReference>
<feature type="domain" description="FAD-binding" evidence="7">
    <location>
        <begin position="4"/>
        <end position="352"/>
    </location>
</feature>
<organism evidence="8 9">
    <name type="scientific">Pseudallescheria apiosperma</name>
    <name type="common">Scedosporium apiospermum</name>
    <dbReference type="NCBI Taxonomy" id="563466"/>
    <lineage>
        <taxon>Eukaryota</taxon>
        <taxon>Fungi</taxon>
        <taxon>Dikarya</taxon>
        <taxon>Ascomycota</taxon>
        <taxon>Pezizomycotina</taxon>
        <taxon>Sordariomycetes</taxon>
        <taxon>Hypocreomycetidae</taxon>
        <taxon>Microascales</taxon>
        <taxon>Microascaceae</taxon>
        <taxon>Scedosporium</taxon>
    </lineage>
</organism>
<keyword evidence="4" id="KW-0560">Oxidoreductase</keyword>
<dbReference type="PANTHER" id="PTHR13789:SF147">
    <property type="entry name" value="PUTATIVE (AFU_ORTHOLOGUE AFUA_2G01950)-RELATED"/>
    <property type="match status" value="1"/>
</dbReference>
<dbReference type="VEuPathDB" id="FungiDB:SAPIO_CDS6867"/>
<dbReference type="AlphaFoldDB" id="A0A084G2Y3"/>